<feature type="domain" description="FAR1" evidence="2">
    <location>
        <begin position="54"/>
        <end position="138"/>
    </location>
</feature>
<organism evidence="3 4">
    <name type="scientific">Thalictrum thalictroides</name>
    <name type="common">Rue-anemone</name>
    <name type="synonym">Anemone thalictroides</name>
    <dbReference type="NCBI Taxonomy" id="46969"/>
    <lineage>
        <taxon>Eukaryota</taxon>
        <taxon>Viridiplantae</taxon>
        <taxon>Streptophyta</taxon>
        <taxon>Embryophyta</taxon>
        <taxon>Tracheophyta</taxon>
        <taxon>Spermatophyta</taxon>
        <taxon>Magnoliopsida</taxon>
        <taxon>Ranunculales</taxon>
        <taxon>Ranunculaceae</taxon>
        <taxon>Thalictroideae</taxon>
        <taxon>Thalictrum</taxon>
    </lineage>
</organism>
<comment type="caution">
    <text evidence="3">The sequence shown here is derived from an EMBL/GenBank/DDBJ whole genome shotgun (WGS) entry which is preliminary data.</text>
</comment>
<accession>A0A7J6XEM6</accession>
<reference evidence="3 4" key="1">
    <citation type="submission" date="2020-06" db="EMBL/GenBank/DDBJ databases">
        <title>Transcriptomic and genomic resources for Thalictrum thalictroides and T. hernandezii: Facilitating candidate gene discovery in an emerging model plant lineage.</title>
        <authorList>
            <person name="Arias T."/>
            <person name="Riano-Pachon D.M."/>
            <person name="Di Stilio V.S."/>
        </authorList>
    </citation>
    <scope>NUCLEOTIDE SEQUENCE [LARGE SCALE GENOMIC DNA]</scope>
    <source>
        <strain evidence="4">cv. WT478/WT964</strain>
        <tissue evidence="3">Leaves</tissue>
    </source>
</reference>
<dbReference type="PANTHER" id="PTHR46328:SF35">
    <property type="entry name" value="PROTEIN FAR1-RELATED SEQUENCE 5-LIKE"/>
    <property type="match status" value="1"/>
</dbReference>
<feature type="region of interest" description="Disordered" evidence="1">
    <location>
        <begin position="1"/>
        <end position="24"/>
    </location>
</feature>
<keyword evidence="4" id="KW-1185">Reference proteome</keyword>
<dbReference type="Pfam" id="PF03101">
    <property type="entry name" value="FAR1"/>
    <property type="match status" value="1"/>
</dbReference>
<proteinExistence type="predicted"/>
<evidence type="ECO:0000259" key="2">
    <source>
        <dbReference type="Pfam" id="PF03101"/>
    </source>
</evidence>
<dbReference type="EMBL" id="JABWDY010002157">
    <property type="protein sequence ID" value="KAF5206862.1"/>
    <property type="molecule type" value="Genomic_DNA"/>
</dbReference>
<gene>
    <name evidence="3" type="ORF">FRX31_003551</name>
</gene>
<evidence type="ECO:0000313" key="3">
    <source>
        <dbReference type="EMBL" id="KAF5206862.1"/>
    </source>
</evidence>
<dbReference type="PANTHER" id="PTHR46328">
    <property type="entry name" value="FAR-RED IMPAIRED RESPONSIVE (FAR1) FAMILY PROTEIN-RELATED"/>
    <property type="match status" value="1"/>
</dbReference>
<dbReference type="AlphaFoldDB" id="A0A7J6XEM6"/>
<dbReference type="InterPro" id="IPR004330">
    <property type="entry name" value="FAR1_DNA_bnd_dom"/>
</dbReference>
<dbReference type="Proteomes" id="UP000554482">
    <property type="component" value="Unassembled WGS sequence"/>
</dbReference>
<protein>
    <recommendedName>
        <fullName evidence="2">FAR1 domain-containing protein</fullName>
    </recommendedName>
</protein>
<evidence type="ECO:0000256" key="1">
    <source>
        <dbReference type="SAM" id="MobiDB-lite"/>
    </source>
</evidence>
<sequence>MENDTLKFDDPNDCHNEEEDKSVDEDIENDIMIEENKIDLQVRMDFATAAELFEYYGNYGNKKGFPVMKRSSKKGDDEIVRWVMYACARSRISESNSKNSFKMHPVTKTNCSAKLNVVLDSNGRWRVTLVDLDHNHGLSLGKSRYCKRNRTMQPFVKRRLEMNDRAEPSTCTLLDARSRGDLIVRFLESQHLRHNFKEHLIRYGNSEVPVELMAQELMSDTSKAEESSLPGVLSFDWEYNTSSIYVDYFNTAQVNLITYLLFTKIRHPQPLF</sequence>
<feature type="compositionally biased region" description="Basic and acidic residues" evidence="1">
    <location>
        <begin position="1"/>
        <end position="15"/>
    </location>
</feature>
<name>A0A7J6XEM6_THATH</name>
<dbReference type="OrthoDB" id="747268at2759"/>
<evidence type="ECO:0000313" key="4">
    <source>
        <dbReference type="Proteomes" id="UP000554482"/>
    </source>
</evidence>